<dbReference type="AlphaFoldDB" id="A0A6J4K699"/>
<feature type="region of interest" description="Disordered" evidence="1">
    <location>
        <begin position="27"/>
        <end position="50"/>
    </location>
</feature>
<accession>A0A6J4K699</accession>
<evidence type="ECO:0000313" key="2">
    <source>
        <dbReference type="EMBL" id="CAA9296636.1"/>
    </source>
</evidence>
<proteinExistence type="predicted"/>
<gene>
    <name evidence="2" type="ORF">AVDCRST_MAG77-5633</name>
</gene>
<evidence type="ECO:0000256" key="1">
    <source>
        <dbReference type="SAM" id="MobiDB-lite"/>
    </source>
</evidence>
<feature type="non-terminal residue" evidence="2">
    <location>
        <position position="91"/>
    </location>
</feature>
<feature type="non-terminal residue" evidence="2">
    <location>
        <position position="1"/>
    </location>
</feature>
<organism evidence="2">
    <name type="scientific">uncultured Chloroflexota bacterium</name>
    <dbReference type="NCBI Taxonomy" id="166587"/>
    <lineage>
        <taxon>Bacteria</taxon>
        <taxon>Bacillati</taxon>
        <taxon>Chloroflexota</taxon>
        <taxon>environmental samples</taxon>
    </lineage>
</organism>
<dbReference type="EMBL" id="CADCTC010000272">
    <property type="protein sequence ID" value="CAA9296636.1"/>
    <property type="molecule type" value="Genomic_DNA"/>
</dbReference>
<name>A0A6J4K699_9CHLR</name>
<protein>
    <submittedName>
        <fullName evidence="2">Uncharacterized protein</fullName>
    </submittedName>
</protein>
<sequence length="91" mass="10368">VRPALTCRVSAVLWRRVSRQRHARARLANTNRQCHRRSHGLPPRGRGYHSDRIVRHRARRPSARPAGTGCTGRRCCGPCGRSRARRSPRAL</sequence>
<reference evidence="2" key="1">
    <citation type="submission" date="2020-02" db="EMBL/GenBank/DDBJ databases">
        <authorList>
            <person name="Meier V. D."/>
        </authorList>
    </citation>
    <scope>NUCLEOTIDE SEQUENCE</scope>
    <source>
        <strain evidence="2">AVDCRST_MAG77</strain>
    </source>
</reference>